<gene>
    <name evidence="1" type="ORF">POPTR_018G112701v4</name>
</gene>
<name>A0ACC0RMR4_POPTR</name>
<accession>A0ACC0RMR4</accession>
<evidence type="ECO:0000313" key="2">
    <source>
        <dbReference type="Proteomes" id="UP000006729"/>
    </source>
</evidence>
<sequence length="150" mass="16407">MILQQGKLKQLMNTGGCCPRERVIIVSENVSESEPSESSKSGHKKRARRTCSSILEKALVTMGEQSKRNNDLLGHRLATSSSTRVSGVGANSLTNSEVNAMKECLKALNALGITGAPYGKAVKALHDSTLYREIFLDMPDERKKDWISTL</sequence>
<keyword evidence="2" id="KW-1185">Reference proteome</keyword>
<evidence type="ECO:0000313" key="1">
    <source>
        <dbReference type="EMBL" id="KAI9378571.1"/>
    </source>
</evidence>
<proteinExistence type="predicted"/>
<dbReference type="EMBL" id="CM009307">
    <property type="protein sequence ID" value="KAI9378571.1"/>
    <property type="molecule type" value="Genomic_DNA"/>
</dbReference>
<organism evidence="1 2">
    <name type="scientific">Populus trichocarpa</name>
    <name type="common">Western balsam poplar</name>
    <name type="synonym">Populus balsamifera subsp. trichocarpa</name>
    <dbReference type="NCBI Taxonomy" id="3694"/>
    <lineage>
        <taxon>Eukaryota</taxon>
        <taxon>Viridiplantae</taxon>
        <taxon>Streptophyta</taxon>
        <taxon>Embryophyta</taxon>
        <taxon>Tracheophyta</taxon>
        <taxon>Spermatophyta</taxon>
        <taxon>Magnoliopsida</taxon>
        <taxon>eudicotyledons</taxon>
        <taxon>Gunneridae</taxon>
        <taxon>Pentapetalae</taxon>
        <taxon>rosids</taxon>
        <taxon>fabids</taxon>
        <taxon>Malpighiales</taxon>
        <taxon>Salicaceae</taxon>
        <taxon>Saliceae</taxon>
        <taxon>Populus</taxon>
    </lineage>
</organism>
<protein>
    <submittedName>
        <fullName evidence="1">Uncharacterized protein</fullName>
    </submittedName>
</protein>
<comment type="caution">
    <text evidence="1">The sequence shown here is derived from an EMBL/GenBank/DDBJ whole genome shotgun (WGS) entry which is preliminary data.</text>
</comment>
<reference evidence="1 2" key="1">
    <citation type="journal article" date="2006" name="Science">
        <title>The genome of black cottonwood, Populus trichocarpa (Torr. &amp; Gray).</title>
        <authorList>
            <person name="Tuskan G.A."/>
            <person name="Difazio S."/>
            <person name="Jansson S."/>
            <person name="Bohlmann J."/>
            <person name="Grigoriev I."/>
            <person name="Hellsten U."/>
            <person name="Putnam N."/>
            <person name="Ralph S."/>
            <person name="Rombauts S."/>
            <person name="Salamov A."/>
            <person name="Schein J."/>
            <person name="Sterck L."/>
            <person name="Aerts A."/>
            <person name="Bhalerao R.R."/>
            <person name="Bhalerao R.P."/>
            <person name="Blaudez D."/>
            <person name="Boerjan W."/>
            <person name="Brun A."/>
            <person name="Brunner A."/>
            <person name="Busov V."/>
            <person name="Campbell M."/>
            <person name="Carlson J."/>
            <person name="Chalot M."/>
            <person name="Chapman J."/>
            <person name="Chen G.L."/>
            <person name="Cooper D."/>
            <person name="Coutinho P.M."/>
            <person name="Couturier J."/>
            <person name="Covert S."/>
            <person name="Cronk Q."/>
            <person name="Cunningham R."/>
            <person name="Davis J."/>
            <person name="Degroeve S."/>
            <person name="Dejardin A."/>
            <person name="Depamphilis C."/>
            <person name="Detter J."/>
            <person name="Dirks B."/>
            <person name="Dubchak I."/>
            <person name="Duplessis S."/>
            <person name="Ehlting J."/>
            <person name="Ellis B."/>
            <person name="Gendler K."/>
            <person name="Goodstein D."/>
            <person name="Gribskov M."/>
            <person name="Grimwood J."/>
            <person name="Groover A."/>
            <person name="Gunter L."/>
            <person name="Hamberger B."/>
            <person name="Heinze B."/>
            <person name="Helariutta Y."/>
            <person name="Henrissat B."/>
            <person name="Holligan D."/>
            <person name="Holt R."/>
            <person name="Huang W."/>
            <person name="Islam-Faridi N."/>
            <person name="Jones S."/>
            <person name="Jones-Rhoades M."/>
            <person name="Jorgensen R."/>
            <person name="Joshi C."/>
            <person name="Kangasjarvi J."/>
            <person name="Karlsson J."/>
            <person name="Kelleher C."/>
            <person name="Kirkpatrick R."/>
            <person name="Kirst M."/>
            <person name="Kohler A."/>
            <person name="Kalluri U."/>
            <person name="Larimer F."/>
            <person name="Leebens-Mack J."/>
            <person name="Leple J.C."/>
            <person name="Locascio P."/>
            <person name="Lou Y."/>
            <person name="Lucas S."/>
            <person name="Martin F."/>
            <person name="Montanini B."/>
            <person name="Napoli C."/>
            <person name="Nelson D.R."/>
            <person name="Nelson C."/>
            <person name="Nieminen K."/>
            <person name="Nilsson O."/>
            <person name="Pereda V."/>
            <person name="Peter G."/>
            <person name="Philippe R."/>
            <person name="Pilate G."/>
            <person name="Poliakov A."/>
            <person name="Razumovskaya J."/>
            <person name="Richardson P."/>
            <person name="Rinaldi C."/>
            <person name="Ritland K."/>
            <person name="Rouze P."/>
            <person name="Ryaboy D."/>
            <person name="Schmutz J."/>
            <person name="Schrader J."/>
            <person name="Segerman B."/>
            <person name="Shin H."/>
            <person name="Siddiqui A."/>
            <person name="Sterky F."/>
            <person name="Terry A."/>
            <person name="Tsai C.J."/>
            <person name="Uberbacher E."/>
            <person name="Unneberg P."/>
            <person name="Vahala J."/>
            <person name="Wall K."/>
            <person name="Wessler S."/>
            <person name="Yang G."/>
            <person name="Yin T."/>
            <person name="Douglas C."/>
            <person name="Marra M."/>
            <person name="Sandberg G."/>
            <person name="Van de Peer Y."/>
            <person name="Rokhsar D."/>
        </authorList>
    </citation>
    <scope>NUCLEOTIDE SEQUENCE [LARGE SCALE GENOMIC DNA]</scope>
    <source>
        <strain evidence="2">cv. Nisqually</strain>
    </source>
</reference>
<dbReference type="Proteomes" id="UP000006729">
    <property type="component" value="Chromosome 18"/>
</dbReference>